<sequence>MKQQLFGLRKAHVNKLLKKMKIDFSSKNNQLESELERIISENKQLEREIEDRTNEIPAQIGDLEVWKLGNERIDHVIHYLDEKKTIEMDEIRKIYSEKSHRISEQIEELENEIQLVEKLFSDMLNQFTHLLENPDTYFSSEMKDFTNNEPQMDKDLVEISSNNEVAASTDLIEHGETAQSSHVEEEL</sequence>
<feature type="coiled-coil region" evidence="1">
    <location>
        <begin position="28"/>
        <end position="55"/>
    </location>
</feature>
<feature type="coiled-coil region" evidence="1">
    <location>
        <begin position="92"/>
        <end position="126"/>
    </location>
</feature>
<keyword evidence="4" id="KW-1185">Reference proteome</keyword>
<dbReference type="EMBL" id="CVRB01000006">
    <property type="protein sequence ID" value="CRK84926.1"/>
    <property type="molecule type" value="Genomic_DNA"/>
</dbReference>
<evidence type="ECO:0000256" key="1">
    <source>
        <dbReference type="SAM" id="Coils"/>
    </source>
</evidence>
<feature type="region of interest" description="Disordered" evidence="2">
    <location>
        <begin position="166"/>
        <end position="187"/>
    </location>
</feature>
<proteinExistence type="predicted"/>
<dbReference type="STRING" id="1499688.BN000_04985"/>
<feature type="compositionally biased region" description="Basic and acidic residues" evidence="2">
    <location>
        <begin position="171"/>
        <end position="187"/>
    </location>
</feature>
<accession>A0A0U1P3Y4</accession>
<dbReference type="RefSeq" id="WP_090639395.1">
    <property type="nucleotide sequence ID" value="NZ_CVRB01000006.1"/>
</dbReference>
<dbReference type="OrthoDB" id="2667321at2"/>
<gene>
    <name evidence="3" type="ORF">BN000_04985</name>
</gene>
<protein>
    <submittedName>
        <fullName evidence="3">Uncharacterized protein</fullName>
    </submittedName>
</protein>
<name>A0A0U1P3Y4_9BACI</name>
<evidence type="ECO:0000313" key="3">
    <source>
        <dbReference type="EMBL" id="CRK84926.1"/>
    </source>
</evidence>
<dbReference type="Proteomes" id="UP000199087">
    <property type="component" value="Unassembled WGS sequence"/>
</dbReference>
<organism evidence="3 4">
    <name type="scientific">Neobacillus massiliamazoniensis</name>
    <dbReference type="NCBI Taxonomy" id="1499688"/>
    <lineage>
        <taxon>Bacteria</taxon>
        <taxon>Bacillati</taxon>
        <taxon>Bacillota</taxon>
        <taxon>Bacilli</taxon>
        <taxon>Bacillales</taxon>
        <taxon>Bacillaceae</taxon>
        <taxon>Neobacillus</taxon>
    </lineage>
</organism>
<keyword evidence="1" id="KW-0175">Coiled coil</keyword>
<dbReference type="AlphaFoldDB" id="A0A0U1P3Y4"/>
<evidence type="ECO:0000313" key="4">
    <source>
        <dbReference type="Proteomes" id="UP000199087"/>
    </source>
</evidence>
<reference evidence="4" key="1">
    <citation type="submission" date="2015-05" db="EMBL/GenBank/DDBJ databases">
        <authorList>
            <person name="Urmite Genomes"/>
        </authorList>
    </citation>
    <scope>NUCLEOTIDE SEQUENCE [LARGE SCALE GENOMIC DNA]</scope>
    <source>
        <strain evidence="4">LF1</strain>
    </source>
</reference>
<evidence type="ECO:0000256" key="2">
    <source>
        <dbReference type="SAM" id="MobiDB-lite"/>
    </source>
</evidence>